<dbReference type="HOGENOM" id="CLU_098613_0_0_12"/>
<sequence>MKGKYRHEFKYLSPEITLSAIERRMDAILLRDRNTGEKGEYAIRSIYFDDIFNTCYLENENGTDPREKFRIRIYNCSKERISLELKRKKRGMCLKTSCHVPLEVLEEIIAGKIPDFTSEMPYLLKKLICQMQFRALRPVEIVAYERVPFTYEDGNVRITFDRNLRSSSNIEDFFNEDAAFRSIFPFGTNMIEVKYDELLPDFINETLQTSALQWNSFSKYYLCRKFDIQGLRCGFRA</sequence>
<gene>
    <name evidence="2" type="ordered locus">Tresu_1477</name>
</gene>
<name>F2NS78_TRES6</name>
<keyword evidence="3" id="KW-1185">Reference proteome</keyword>
<accession>F2NS78</accession>
<feature type="domain" description="VTC" evidence="1">
    <location>
        <begin position="6"/>
        <end position="222"/>
    </location>
</feature>
<dbReference type="GO" id="GO:0006799">
    <property type="term" value="P:polyphosphate biosynthetic process"/>
    <property type="evidence" value="ECO:0007669"/>
    <property type="project" value="UniProtKB-ARBA"/>
</dbReference>
<dbReference type="EMBL" id="CP002631">
    <property type="protein sequence ID" value="AEB14379.1"/>
    <property type="molecule type" value="Genomic_DNA"/>
</dbReference>
<dbReference type="GeneID" id="302998636"/>
<dbReference type="KEGG" id="tsu:Tresu_1477"/>
<dbReference type="InterPro" id="IPR042267">
    <property type="entry name" value="VTC_sf"/>
</dbReference>
<dbReference type="Proteomes" id="UP000006852">
    <property type="component" value="Chromosome"/>
</dbReference>
<dbReference type="OrthoDB" id="9784042at2"/>
<dbReference type="Pfam" id="PF09359">
    <property type="entry name" value="VTC"/>
    <property type="match status" value="1"/>
</dbReference>
<evidence type="ECO:0000313" key="3">
    <source>
        <dbReference type="Proteomes" id="UP000006852"/>
    </source>
</evidence>
<dbReference type="STRING" id="869209.Tresu_1477"/>
<proteinExistence type="predicted"/>
<dbReference type="AlphaFoldDB" id="F2NS78"/>
<dbReference type="CDD" id="cd07750">
    <property type="entry name" value="PolyPPase_VTC_like"/>
    <property type="match status" value="1"/>
</dbReference>
<protein>
    <submittedName>
        <fullName evidence="2">VTC domain-containing protein</fullName>
    </submittedName>
</protein>
<dbReference type="RefSeq" id="WP_013701661.1">
    <property type="nucleotide sequence ID" value="NC_015385.1"/>
</dbReference>
<reference evidence="3" key="2">
    <citation type="submission" date="2011-04" db="EMBL/GenBank/DDBJ databases">
        <title>The complete genome of chromosome of Treponema succinifaciens DSM 2489.</title>
        <authorList>
            <person name="Lucas S."/>
            <person name="Copeland A."/>
            <person name="Lapidus A."/>
            <person name="Bruce D."/>
            <person name="Goodwin L."/>
            <person name="Pitluck S."/>
            <person name="Peters L."/>
            <person name="Kyrpides N."/>
            <person name="Mavromatis K."/>
            <person name="Ivanova N."/>
            <person name="Ovchinnikova G."/>
            <person name="Teshima H."/>
            <person name="Detter J.C."/>
            <person name="Tapia R."/>
            <person name="Han C."/>
            <person name="Land M."/>
            <person name="Hauser L."/>
            <person name="Markowitz V."/>
            <person name="Cheng J.-F."/>
            <person name="Hugenholtz P."/>
            <person name="Woyke T."/>
            <person name="Wu D."/>
            <person name="Gronow S."/>
            <person name="Wellnitz S."/>
            <person name="Brambilla E."/>
            <person name="Klenk H.-P."/>
            <person name="Eisen J.A."/>
        </authorList>
    </citation>
    <scope>NUCLEOTIDE SEQUENCE [LARGE SCALE GENOMIC DNA]</scope>
    <source>
        <strain evidence="3">ATCC 33096 / DSM 2489 / 6091</strain>
    </source>
</reference>
<evidence type="ECO:0000259" key="1">
    <source>
        <dbReference type="Pfam" id="PF09359"/>
    </source>
</evidence>
<evidence type="ECO:0000313" key="2">
    <source>
        <dbReference type="EMBL" id="AEB14379.1"/>
    </source>
</evidence>
<dbReference type="InterPro" id="IPR018966">
    <property type="entry name" value="VTC_domain"/>
</dbReference>
<dbReference type="eggNOG" id="COG5036">
    <property type="taxonomic scope" value="Bacteria"/>
</dbReference>
<dbReference type="Gene3D" id="3.20.100.30">
    <property type="entry name" value="VTC, catalytic tunnel domain"/>
    <property type="match status" value="1"/>
</dbReference>
<reference evidence="2 3" key="1">
    <citation type="journal article" date="2011" name="Stand. Genomic Sci.">
        <title>Complete genome sequence of Treponema succinifaciens type strain (6091).</title>
        <authorList>
            <person name="Han C."/>
            <person name="Gronow S."/>
            <person name="Teshima H."/>
            <person name="Lapidus A."/>
            <person name="Nolan M."/>
            <person name="Lucas S."/>
            <person name="Hammon N."/>
            <person name="Deshpande S."/>
            <person name="Cheng J.F."/>
            <person name="Zeytun A."/>
            <person name="Tapia R."/>
            <person name="Goodwin L."/>
            <person name="Pitluck S."/>
            <person name="Liolios K."/>
            <person name="Pagani I."/>
            <person name="Ivanova N."/>
            <person name="Mavromatis K."/>
            <person name="Mikhailova N."/>
            <person name="Huntemann M."/>
            <person name="Pati A."/>
            <person name="Chen A."/>
            <person name="Palaniappan K."/>
            <person name="Land M."/>
            <person name="Hauser L."/>
            <person name="Brambilla E.M."/>
            <person name="Rohde M."/>
            <person name="Goker M."/>
            <person name="Woyke T."/>
            <person name="Bristow J."/>
            <person name="Eisen J.A."/>
            <person name="Markowitz V."/>
            <person name="Hugenholtz P."/>
            <person name="Kyrpides N.C."/>
            <person name="Klenk H.P."/>
            <person name="Detter J.C."/>
        </authorList>
    </citation>
    <scope>NUCLEOTIDE SEQUENCE [LARGE SCALE GENOMIC DNA]</scope>
    <source>
        <strain evidence="3">ATCC 33096 / DSM 2489 / 6091</strain>
    </source>
</reference>
<organism evidence="2 3">
    <name type="scientific">Treponema succinifaciens (strain ATCC 33096 / DSM 2489 / 6091)</name>
    <dbReference type="NCBI Taxonomy" id="869209"/>
    <lineage>
        <taxon>Bacteria</taxon>
        <taxon>Pseudomonadati</taxon>
        <taxon>Spirochaetota</taxon>
        <taxon>Spirochaetia</taxon>
        <taxon>Spirochaetales</taxon>
        <taxon>Treponemataceae</taxon>
        <taxon>Treponema</taxon>
    </lineage>
</organism>